<feature type="transmembrane region" description="Helical" evidence="1">
    <location>
        <begin position="12"/>
        <end position="34"/>
    </location>
</feature>
<protein>
    <recommendedName>
        <fullName evidence="4">Glucosidase II beta subunit N-terminal domain-containing protein</fullName>
    </recommendedName>
</protein>
<evidence type="ECO:0000256" key="1">
    <source>
        <dbReference type="SAM" id="Phobius"/>
    </source>
</evidence>
<keyword evidence="3" id="KW-1185">Reference proteome</keyword>
<dbReference type="EMBL" id="KV784418">
    <property type="protein sequence ID" value="OEU06247.1"/>
    <property type="molecule type" value="Genomic_DNA"/>
</dbReference>
<keyword evidence="1" id="KW-0472">Membrane</keyword>
<proteinExistence type="predicted"/>
<evidence type="ECO:0008006" key="4">
    <source>
        <dbReference type="Google" id="ProtNLM"/>
    </source>
</evidence>
<organism evidence="2 3">
    <name type="scientific">Fragilariopsis cylindrus CCMP1102</name>
    <dbReference type="NCBI Taxonomy" id="635003"/>
    <lineage>
        <taxon>Eukaryota</taxon>
        <taxon>Sar</taxon>
        <taxon>Stramenopiles</taxon>
        <taxon>Ochrophyta</taxon>
        <taxon>Bacillariophyta</taxon>
        <taxon>Bacillariophyceae</taxon>
        <taxon>Bacillariophycidae</taxon>
        <taxon>Bacillariales</taxon>
        <taxon>Bacillariaceae</taxon>
        <taxon>Fragilariopsis</taxon>
    </lineage>
</organism>
<gene>
    <name evidence="2" type="ORF">FRACYDRAFT_255461</name>
</gene>
<dbReference type="KEGG" id="fcy:FRACYDRAFT_255461"/>
<evidence type="ECO:0000313" key="2">
    <source>
        <dbReference type="EMBL" id="OEU06247.1"/>
    </source>
</evidence>
<dbReference type="InParanoid" id="A0A1E7EK49"/>
<reference evidence="2 3" key="1">
    <citation type="submission" date="2016-09" db="EMBL/GenBank/DDBJ databases">
        <title>Extensive genetic diversity and differential bi-allelic expression allows diatom success in the polar Southern Ocean.</title>
        <authorList>
            <consortium name="DOE Joint Genome Institute"/>
            <person name="Mock T."/>
            <person name="Otillar R.P."/>
            <person name="Strauss J."/>
            <person name="Dupont C."/>
            <person name="Frickenhaus S."/>
            <person name="Maumus F."/>
            <person name="Mcmullan M."/>
            <person name="Sanges R."/>
            <person name="Schmutz J."/>
            <person name="Toseland A."/>
            <person name="Valas R."/>
            <person name="Veluchamy A."/>
            <person name="Ward B.J."/>
            <person name="Allen A."/>
            <person name="Barry K."/>
            <person name="Falciatore A."/>
            <person name="Ferrante M."/>
            <person name="Fortunato A.E."/>
            <person name="Gloeckner G."/>
            <person name="Gruber A."/>
            <person name="Hipkin R."/>
            <person name="Janech M."/>
            <person name="Kroth P."/>
            <person name="Leese F."/>
            <person name="Lindquist E."/>
            <person name="Lyon B.R."/>
            <person name="Martin J."/>
            <person name="Mayer C."/>
            <person name="Parker M."/>
            <person name="Quesneville H."/>
            <person name="Raymond J."/>
            <person name="Uhlig C."/>
            <person name="Valentin K.U."/>
            <person name="Worden A.Z."/>
            <person name="Armbrust E.V."/>
            <person name="Bowler C."/>
            <person name="Green B."/>
            <person name="Moulton V."/>
            <person name="Van Oosterhout C."/>
            <person name="Grigoriev I."/>
        </authorList>
    </citation>
    <scope>NUCLEOTIDE SEQUENCE [LARGE SCALE GENOMIC DNA]</scope>
    <source>
        <strain evidence="2 3">CCMP1102</strain>
    </source>
</reference>
<dbReference type="Proteomes" id="UP000095751">
    <property type="component" value="Unassembled WGS sequence"/>
</dbReference>
<name>A0A1E7EK49_9STRA</name>
<dbReference type="AlphaFoldDB" id="A0A1E7EK49"/>
<accession>A0A1E7EK49</accession>
<keyword evidence="1" id="KW-0812">Transmembrane</keyword>
<sequence>MIQCHRHRRRRVVVVPVTTSLILLLLSLLTIGGLPRHDVHAASAAAAVNNNNNEDELLLSNIKCSSGWTASAAASSLSSTTENAIPHYIPTSWINDGYCDCPFGNENGMTDEPNTNACSGSKSWPGVKGSIISTSIRYFYYCVVRSGLYLYCMKLN</sequence>
<keyword evidence="1" id="KW-1133">Transmembrane helix</keyword>
<dbReference type="OrthoDB" id="28322at2759"/>
<evidence type="ECO:0000313" key="3">
    <source>
        <dbReference type="Proteomes" id="UP000095751"/>
    </source>
</evidence>